<protein>
    <submittedName>
        <fullName evidence="1">Uncharacterized protein</fullName>
    </submittedName>
</protein>
<sequence length="179" mass="20380">MVRKTRSDKKNTTCDCCERTLANPNKLHKHLKRKNLCKLRTDNQKAIQDPNQTTIIQSTRPASEAIPIPSEAEKWVNPNARKPREHLRTWGKRLVKRWEELGLGECNKVENLDDCLTLCHDFEQYGVLWLSRVCDQGSSALLSSSALFGSAVKVLWLSRVCDQSSSALFDSAVKVLRLF</sequence>
<reference evidence="1 2" key="1">
    <citation type="submission" date="2016-04" db="EMBL/GenBank/DDBJ databases">
        <title>Genome analyses suggest a sexual origin of heterokaryosis in a supposedly ancient asexual fungus.</title>
        <authorList>
            <person name="Ropars J."/>
            <person name="Sedzielewska K."/>
            <person name="Noel J."/>
            <person name="Charron P."/>
            <person name="Farinelli L."/>
            <person name="Marton T."/>
            <person name="Kruger M."/>
            <person name="Pelin A."/>
            <person name="Brachmann A."/>
            <person name="Corradi N."/>
        </authorList>
    </citation>
    <scope>NUCLEOTIDE SEQUENCE [LARGE SCALE GENOMIC DNA]</scope>
    <source>
        <strain evidence="1 2">C2</strain>
    </source>
</reference>
<proteinExistence type="predicted"/>
<dbReference type="VEuPathDB" id="FungiDB:FUN_015674"/>
<comment type="caution">
    <text evidence="1">The sequence shown here is derived from an EMBL/GenBank/DDBJ whole genome shotgun (WGS) entry which is preliminary data.</text>
</comment>
<dbReference type="AlphaFoldDB" id="A0A2N1MBZ9"/>
<name>A0A2N1MBZ9_9GLOM</name>
<evidence type="ECO:0000313" key="1">
    <source>
        <dbReference type="EMBL" id="PKK59153.1"/>
    </source>
</evidence>
<reference evidence="1 2" key="2">
    <citation type="submission" date="2017-10" db="EMBL/GenBank/DDBJ databases">
        <title>Extensive intraspecific genome diversity in a model arbuscular mycorrhizal fungus.</title>
        <authorList>
            <person name="Chen E.C.H."/>
            <person name="Morin E."/>
            <person name="Baudet D."/>
            <person name="Noel J."/>
            <person name="Ndikumana S."/>
            <person name="Charron P."/>
            <person name="St-Onge C."/>
            <person name="Giorgi J."/>
            <person name="Grigoriev I.V."/>
            <person name="Roux C."/>
            <person name="Martin F.M."/>
            <person name="Corradi N."/>
        </authorList>
    </citation>
    <scope>NUCLEOTIDE SEQUENCE [LARGE SCALE GENOMIC DNA]</scope>
    <source>
        <strain evidence="1 2">C2</strain>
    </source>
</reference>
<evidence type="ECO:0000313" key="2">
    <source>
        <dbReference type="Proteomes" id="UP000233469"/>
    </source>
</evidence>
<accession>A0A2N1MBZ9</accession>
<organism evidence="1 2">
    <name type="scientific">Rhizophagus irregularis</name>
    <dbReference type="NCBI Taxonomy" id="588596"/>
    <lineage>
        <taxon>Eukaryota</taxon>
        <taxon>Fungi</taxon>
        <taxon>Fungi incertae sedis</taxon>
        <taxon>Mucoromycota</taxon>
        <taxon>Glomeromycotina</taxon>
        <taxon>Glomeromycetes</taxon>
        <taxon>Glomerales</taxon>
        <taxon>Glomeraceae</taxon>
        <taxon>Rhizophagus</taxon>
    </lineage>
</organism>
<dbReference type="Proteomes" id="UP000233469">
    <property type="component" value="Unassembled WGS sequence"/>
</dbReference>
<gene>
    <name evidence="1" type="ORF">RhiirC2_857483</name>
</gene>
<dbReference type="EMBL" id="LLXL01003191">
    <property type="protein sequence ID" value="PKK59153.1"/>
    <property type="molecule type" value="Genomic_DNA"/>
</dbReference>